<feature type="compositionally biased region" description="Basic and acidic residues" evidence="1">
    <location>
        <begin position="190"/>
        <end position="203"/>
    </location>
</feature>
<comment type="caution">
    <text evidence="2">The sequence shown here is derived from an EMBL/GenBank/DDBJ whole genome shotgun (WGS) entry which is preliminary data.</text>
</comment>
<dbReference type="Proteomes" id="UP000266841">
    <property type="component" value="Unassembled WGS sequence"/>
</dbReference>
<evidence type="ECO:0000313" key="3">
    <source>
        <dbReference type="Proteomes" id="UP000266841"/>
    </source>
</evidence>
<proteinExistence type="predicted"/>
<evidence type="ECO:0000313" key="2">
    <source>
        <dbReference type="EMBL" id="EJK70967.1"/>
    </source>
</evidence>
<sequence length="221" mass="25561">MTLSLYPILRLFENPYQPLLLASRLRYMIVVEGYLGRGRNHDTFDSRVRIGEAELNPTIVEQVELEISSPTQALPMLLFVTVFATCVLPHDRKPRRHPSLSYISHELKCRPRGRQVVEEDSTRPSVFRPCWKIEVIITALKRREGSDEKNEIGSHWNPFPFPFLLPPSFERAKDYIRFLEGKISQPFPSGERETRLHLRHSDSKGSSPSPRQTKHLIGTHP</sequence>
<evidence type="ECO:0000256" key="1">
    <source>
        <dbReference type="SAM" id="MobiDB-lite"/>
    </source>
</evidence>
<name>K0TJZ4_THAOC</name>
<organism evidence="2 3">
    <name type="scientific">Thalassiosira oceanica</name>
    <name type="common">Marine diatom</name>
    <dbReference type="NCBI Taxonomy" id="159749"/>
    <lineage>
        <taxon>Eukaryota</taxon>
        <taxon>Sar</taxon>
        <taxon>Stramenopiles</taxon>
        <taxon>Ochrophyta</taxon>
        <taxon>Bacillariophyta</taxon>
        <taxon>Coscinodiscophyceae</taxon>
        <taxon>Thalassiosirophycidae</taxon>
        <taxon>Thalassiosirales</taxon>
        <taxon>Thalassiosiraceae</taxon>
        <taxon>Thalassiosira</taxon>
    </lineage>
</organism>
<reference evidence="2 3" key="1">
    <citation type="journal article" date="2012" name="Genome Biol.">
        <title>Genome and low-iron response of an oceanic diatom adapted to chronic iron limitation.</title>
        <authorList>
            <person name="Lommer M."/>
            <person name="Specht M."/>
            <person name="Roy A.S."/>
            <person name="Kraemer L."/>
            <person name="Andreson R."/>
            <person name="Gutowska M.A."/>
            <person name="Wolf J."/>
            <person name="Bergner S.V."/>
            <person name="Schilhabel M.B."/>
            <person name="Klostermeier U.C."/>
            <person name="Beiko R.G."/>
            <person name="Rosenstiel P."/>
            <person name="Hippler M."/>
            <person name="Laroche J."/>
        </authorList>
    </citation>
    <scope>NUCLEOTIDE SEQUENCE [LARGE SCALE GENOMIC DNA]</scope>
    <source>
        <strain evidence="2 3">CCMP1005</strain>
    </source>
</reference>
<feature type="region of interest" description="Disordered" evidence="1">
    <location>
        <begin position="185"/>
        <end position="221"/>
    </location>
</feature>
<protein>
    <submittedName>
        <fullName evidence="2">Uncharacterized protein</fullName>
    </submittedName>
</protein>
<keyword evidence="3" id="KW-1185">Reference proteome</keyword>
<dbReference type="EMBL" id="AGNL01007809">
    <property type="protein sequence ID" value="EJK70967.1"/>
    <property type="molecule type" value="Genomic_DNA"/>
</dbReference>
<gene>
    <name evidence="2" type="ORF">THAOC_07633</name>
</gene>
<dbReference type="AlphaFoldDB" id="K0TJZ4"/>
<accession>K0TJZ4</accession>